<feature type="compositionally biased region" description="Basic residues" evidence="1">
    <location>
        <begin position="7"/>
        <end position="28"/>
    </location>
</feature>
<gene>
    <name evidence="3" type="ORF">BOX15_Mlig018300g3</name>
    <name evidence="2" type="ORF">BOX15_Mlig018300g4</name>
</gene>
<dbReference type="EMBL" id="NIVC01000098">
    <property type="protein sequence ID" value="PAA91017.1"/>
    <property type="molecule type" value="Genomic_DNA"/>
</dbReference>
<feature type="compositionally biased region" description="Low complexity" evidence="1">
    <location>
        <begin position="498"/>
        <end position="514"/>
    </location>
</feature>
<sequence length="649" mass="71856">MDSAPPKRQRPAARSKAPARRRILRKDRRQTLELLTSDDEVNELVESRPSTYIEPSARQQLHEAKPHLRSSFETLYNPQFDAPASGDRTDGAAGEMHEGDDGSSSGSSEAAAAAVATVSVYGSRVNGGGRGDTQLQLFNKRWGEVTGDGEVEERSQLTTKQSEQRQQWQRQLQSARSSSDLAPADELQSLSISQPTVASQQSQQKQQWQQQQQLQQQDRFSIEEMNRLADELLRTRGIQGPIDKLSSTDTTDGRHPPGFQQQPQLLRVDTAADSPRAPADWASRAKMQSPKKTVAFRLPEEEALSQLRARISGGNNISSSSVERLHLQSARSQPVRADARLAAAAAAAAVAASSGAAPAEESVRPSVAQQLRAILPGTQLSEAPPPSRQAAVESPSVQSRPHQASPMSDKHAPRRSGSLTRTGSYDRNGGRGQFGSPVPLHNSSSNGEKANLLAAQAGSQPMRRTMSVLQPQRQPQQQQQQQQNNYQHHQHQHHHQHQQQQQQQQQQQSNYQQHQHQHQLHQQHQQQQQQQQQDVPPPLPPRRIQESPLVRSASAQLAPRQNNRASSNHGGKHGSNSVFPIGRDNPPSTEHVYKRIRVPVARHRVTIAPRSWIQQRPAPAAAWNSSSNRPQHRNLPVGRAGRHASIRQN</sequence>
<protein>
    <submittedName>
        <fullName evidence="3">Uncharacterized protein</fullName>
    </submittedName>
</protein>
<evidence type="ECO:0000313" key="4">
    <source>
        <dbReference type="Proteomes" id="UP000215902"/>
    </source>
</evidence>
<feature type="region of interest" description="Disordered" evidence="1">
    <location>
        <begin position="1"/>
        <end position="31"/>
    </location>
</feature>
<reference evidence="3 4" key="1">
    <citation type="submission" date="2017-06" db="EMBL/GenBank/DDBJ databases">
        <title>A platform for efficient transgenesis in Macrostomum lignano, a flatworm model organism for stem cell research.</title>
        <authorList>
            <person name="Berezikov E."/>
        </authorList>
    </citation>
    <scope>NUCLEOTIDE SEQUENCE [LARGE SCALE GENOMIC DNA]</scope>
    <source>
        <strain evidence="3">DV1</strain>
        <tissue evidence="3">Whole organism</tissue>
    </source>
</reference>
<organism evidence="3 4">
    <name type="scientific">Macrostomum lignano</name>
    <dbReference type="NCBI Taxonomy" id="282301"/>
    <lineage>
        <taxon>Eukaryota</taxon>
        <taxon>Metazoa</taxon>
        <taxon>Spiralia</taxon>
        <taxon>Lophotrochozoa</taxon>
        <taxon>Platyhelminthes</taxon>
        <taxon>Rhabditophora</taxon>
        <taxon>Macrostomorpha</taxon>
        <taxon>Macrostomida</taxon>
        <taxon>Macrostomidae</taxon>
        <taxon>Macrostomum</taxon>
    </lineage>
</organism>
<feature type="region of interest" description="Disordered" evidence="1">
    <location>
        <begin position="379"/>
        <end position="586"/>
    </location>
</feature>
<feature type="compositionally biased region" description="Polar residues" evidence="1">
    <location>
        <begin position="188"/>
        <end position="199"/>
    </location>
</feature>
<dbReference type="Proteomes" id="UP000215902">
    <property type="component" value="Unassembled WGS sequence"/>
</dbReference>
<name>A0A267H3R9_9PLAT</name>
<feature type="region of interest" description="Disordered" evidence="1">
    <location>
        <begin position="45"/>
        <end position="114"/>
    </location>
</feature>
<feature type="compositionally biased region" description="Low complexity" evidence="1">
    <location>
        <begin position="102"/>
        <end position="114"/>
    </location>
</feature>
<feature type="compositionally biased region" description="Basic and acidic residues" evidence="1">
    <location>
        <begin position="87"/>
        <end position="100"/>
    </location>
</feature>
<feature type="compositionally biased region" description="Low complexity" evidence="1">
    <location>
        <begin position="566"/>
        <end position="577"/>
    </location>
</feature>
<feature type="compositionally biased region" description="Basic residues" evidence="1">
    <location>
        <begin position="488"/>
        <end position="497"/>
    </location>
</feature>
<feature type="region of interest" description="Disordered" evidence="1">
    <location>
        <begin position="143"/>
        <end position="217"/>
    </location>
</feature>
<feature type="region of interest" description="Disordered" evidence="1">
    <location>
        <begin position="616"/>
        <end position="649"/>
    </location>
</feature>
<feature type="compositionally biased region" description="Polar residues" evidence="1">
    <location>
        <begin position="553"/>
        <end position="565"/>
    </location>
</feature>
<feature type="compositionally biased region" description="Low complexity" evidence="1">
    <location>
        <begin position="164"/>
        <end position="179"/>
    </location>
</feature>
<comment type="caution">
    <text evidence="3">The sequence shown here is derived from an EMBL/GenBank/DDBJ whole genome shotgun (WGS) entry which is preliminary data.</text>
</comment>
<keyword evidence="4" id="KW-1185">Reference proteome</keyword>
<dbReference type="STRING" id="282301.A0A267H3R9"/>
<feature type="region of interest" description="Disordered" evidence="1">
    <location>
        <begin position="239"/>
        <end position="293"/>
    </location>
</feature>
<evidence type="ECO:0000313" key="3">
    <source>
        <dbReference type="EMBL" id="PAA92941.1"/>
    </source>
</evidence>
<feature type="compositionally biased region" description="Low complexity" evidence="1">
    <location>
        <begin position="616"/>
        <end position="629"/>
    </location>
</feature>
<proteinExistence type="predicted"/>
<feature type="compositionally biased region" description="Polar residues" evidence="1">
    <location>
        <begin position="395"/>
        <end position="406"/>
    </location>
</feature>
<evidence type="ECO:0000313" key="2">
    <source>
        <dbReference type="EMBL" id="PAA91017.1"/>
    </source>
</evidence>
<evidence type="ECO:0000256" key="1">
    <source>
        <dbReference type="SAM" id="MobiDB-lite"/>
    </source>
</evidence>
<accession>A0A267H3R9</accession>
<feature type="compositionally biased region" description="Low complexity" evidence="1">
    <location>
        <begin position="470"/>
        <end position="487"/>
    </location>
</feature>
<feature type="compositionally biased region" description="Basic residues" evidence="1">
    <location>
        <begin position="640"/>
        <end position="649"/>
    </location>
</feature>
<feature type="compositionally biased region" description="Low complexity" evidence="1">
    <location>
        <begin position="522"/>
        <end position="533"/>
    </location>
</feature>
<feature type="compositionally biased region" description="Low complexity" evidence="1">
    <location>
        <begin position="200"/>
        <end position="217"/>
    </location>
</feature>
<dbReference type="AlphaFoldDB" id="A0A267H3R9"/>
<dbReference type="EMBL" id="NIVC01000037">
    <property type="protein sequence ID" value="PAA92941.1"/>
    <property type="molecule type" value="Genomic_DNA"/>
</dbReference>